<evidence type="ECO:0000259" key="8">
    <source>
        <dbReference type="PROSITE" id="PS50110"/>
    </source>
</evidence>
<evidence type="ECO:0000256" key="7">
    <source>
        <dbReference type="PROSITE-ProRule" id="PRU01091"/>
    </source>
</evidence>
<dbReference type="Pfam" id="PF00072">
    <property type="entry name" value="Response_reg"/>
    <property type="match status" value="1"/>
</dbReference>
<name>A0AAN1WJL9_9GAMM</name>
<feature type="DNA-binding region" description="OmpR/PhoB-type" evidence="7">
    <location>
        <begin position="131"/>
        <end position="230"/>
    </location>
</feature>
<keyword evidence="4 7" id="KW-0238">DNA-binding</keyword>
<sequence>MSNFEGKEVLIIEDEQKIADLIVDYLNASDIATHWVSDGAKALDVFTQRQPALVLLDVLLPGTDGFKLCKSIRALSQVPIIMVTAKVEENDRLEGFDLGADDYICKPFSPRELVYRVKAILNRTPNITAPPEDANNCPLHLDPKTFKATFLSVDLEVTPVEFKLLTTLSDQMGRIFSRDELLDHVYPGHRIVNDRTIDSHIKNLRKKMKAIAPDIELIQSVYGVGYKIEGL</sequence>
<dbReference type="EMBL" id="AP023086">
    <property type="protein sequence ID" value="BCD98742.1"/>
    <property type="molecule type" value="Genomic_DNA"/>
</dbReference>
<dbReference type="GO" id="GO:0005829">
    <property type="term" value="C:cytosol"/>
    <property type="evidence" value="ECO:0007669"/>
    <property type="project" value="TreeGrafter"/>
</dbReference>
<evidence type="ECO:0000313" key="11">
    <source>
        <dbReference type="Proteomes" id="UP001320119"/>
    </source>
</evidence>
<evidence type="ECO:0000313" key="10">
    <source>
        <dbReference type="EMBL" id="BCD98742.1"/>
    </source>
</evidence>
<dbReference type="SMART" id="SM00862">
    <property type="entry name" value="Trans_reg_C"/>
    <property type="match status" value="1"/>
</dbReference>
<dbReference type="GO" id="GO:0032993">
    <property type="term" value="C:protein-DNA complex"/>
    <property type="evidence" value="ECO:0007669"/>
    <property type="project" value="TreeGrafter"/>
</dbReference>
<keyword evidence="2" id="KW-0902">Two-component regulatory system</keyword>
<dbReference type="GO" id="GO:0000976">
    <property type="term" value="F:transcription cis-regulatory region binding"/>
    <property type="evidence" value="ECO:0007669"/>
    <property type="project" value="TreeGrafter"/>
</dbReference>
<evidence type="ECO:0000256" key="4">
    <source>
        <dbReference type="ARBA" id="ARBA00023125"/>
    </source>
</evidence>
<dbReference type="Pfam" id="PF00486">
    <property type="entry name" value="Trans_reg_C"/>
    <property type="match status" value="1"/>
</dbReference>
<evidence type="ECO:0000256" key="5">
    <source>
        <dbReference type="ARBA" id="ARBA00023163"/>
    </source>
</evidence>
<organism evidence="10 11">
    <name type="scientific">Marinagarivorans cellulosilyticus</name>
    <dbReference type="NCBI Taxonomy" id="2721545"/>
    <lineage>
        <taxon>Bacteria</taxon>
        <taxon>Pseudomonadati</taxon>
        <taxon>Pseudomonadota</taxon>
        <taxon>Gammaproteobacteria</taxon>
        <taxon>Cellvibrionales</taxon>
        <taxon>Cellvibrionaceae</taxon>
        <taxon>Marinagarivorans</taxon>
    </lineage>
</organism>
<dbReference type="PROSITE" id="PS51755">
    <property type="entry name" value="OMPR_PHOB"/>
    <property type="match status" value="1"/>
</dbReference>
<dbReference type="PROSITE" id="PS50110">
    <property type="entry name" value="RESPONSE_REGULATORY"/>
    <property type="match status" value="1"/>
</dbReference>
<dbReference type="GO" id="GO:0000156">
    <property type="term" value="F:phosphorelay response regulator activity"/>
    <property type="evidence" value="ECO:0007669"/>
    <property type="project" value="TreeGrafter"/>
</dbReference>
<dbReference type="Gene3D" id="3.40.50.2300">
    <property type="match status" value="1"/>
</dbReference>
<keyword evidence="5" id="KW-0804">Transcription</keyword>
<dbReference type="KEGG" id="marq:MARGE09_P2943"/>
<dbReference type="InterPro" id="IPR036388">
    <property type="entry name" value="WH-like_DNA-bd_sf"/>
</dbReference>
<keyword evidence="3" id="KW-0805">Transcription regulation</keyword>
<dbReference type="InterPro" id="IPR011006">
    <property type="entry name" value="CheY-like_superfamily"/>
</dbReference>
<keyword evidence="11" id="KW-1185">Reference proteome</keyword>
<dbReference type="SMART" id="SM00448">
    <property type="entry name" value="REC"/>
    <property type="match status" value="1"/>
</dbReference>
<dbReference type="Gene3D" id="6.10.250.690">
    <property type="match status" value="1"/>
</dbReference>
<dbReference type="InterPro" id="IPR001867">
    <property type="entry name" value="OmpR/PhoB-type_DNA-bd"/>
</dbReference>
<dbReference type="Proteomes" id="UP001320119">
    <property type="component" value="Chromosome"/>
</dbReference>
<dbReference type="SUPFAM" id="SSF52172">
    <property type="entry name" value="CheY-like"/>
    <property type="match status" value="1"/>
</dbReference>
<dbReference type="CDD" id="cd00383">
    <property type="entry name" value="trans_reg_C"/>
    <property type="match status" value="1"/>
</dbReference>
<dbReference type="PANTHER" id="PTHR48111">
    <property type="entry name" value="REGULATOR OF RPOS"/>
    <property type="match status" value="1"/>
</dbReference>
<protein>
    <submittedName>
        <fullName evidence="10">Two-component system, OmpR family, response regulator BaeR</fullName>
    </submittedName>
</protein>
<dbReference type="InterPro" id="IPR016032">
    <property type="entry name" value="Sig_transdc_resp-reg_C-effctor"/>
</dbReference>
<evidence type="ECO:0000256" key="6">
    <source>
        <dbReference type="PROSITE-ProRule" id="PRU00169"/>
    </source>
</evidence>
<dbReference type="PANTHER" id="PTHR48111:SF4">
    <property type="entry name" value="DNA-BINDING DUAL TRANSCRIPTIONAL REGULATOR OMPR"/>
    <property type="match status" value="1"/>
</dbReference>
<gene>
    <name evidence="10" type="ORF">MARGE09_P2943</name>
</gene>
<dbReference type="SUPFAM" id="SSF46894">
    <property type="entry name" value="C-terminal effector domain of the bipartite response regulators"/>
    <property type="match status" value="1"/>
</dbReference>
<evidence type="ECO:0000259" key="9">
    <source>
        <dbReference type="PROSITE" id="PS51755"/>
    </source>
</evidence>
<evidence type="ECO:0000256" key="3">
    <source>
        <dbReference type="ARBA" id="ARBA00023015"/>
    </source>
</evidence>
<dbReference type="FunFam" id="3.40.50.2300:FF:000001">
    <property type="entry name" value="DNA-binding response regulator PhoB"/>
    <property type="match status" value="1"/>
</dbReference>
<accession>A0AAN1WJL9</accession>
<evidence type="ECO:0000256" key="2">
    <source>
        <dbReference type="ARBA" id="ARBA00023012"/>
    </source>
</evidence>
<dbReference type="InterPro" id="IPR039420">
    <property type="entry name" value="WalR-like"/>
</dbReference>
<dbReference type="RefSeq" id="WP_236983280.1">
    <property type="nucleotide sequence ID" value="NZ_AP023086.1"/>
</dbReference>
<dbReference type="Gene3D" id="1.10.10.10">
    <property type="entry name" value="Winged helix-like DNA-binding domain superfamily/Winged helix DNA-binding domain"/>
    <property type="match status" value="1"/>
</dbReference>
<feature type="modified residue" description="4-aspartylphosphate" evidence="6">
    <location>
        <position position="57"/>
    </location>
</feature>
<reference evidence="10 11" key="1">
    <citation type="journal article" date="2022" name="IScience">
        <title>An ultrasensitive nanofiber-based assay for enzymatic hydrolysis and deep-sea microbial degradation of cellulose.</title>
        <authorList>
            <person name="Tsudome M."/>
            <person name="Tachioka M."/>
            <person name="Miyazaki M."/>
            <person name="Uchimura K."/>
            <person name="Tsuda M."/>
            <person name="Takaki Y."/>
            <person name="Deguchi S."/>
        </authorList>
    </citation>
    <scope>NUCLEOTIDE SEQUENCE [LARGE SCALE GENOMIC DNA]</scope>
    <source>
        <strain evidence="10 11">GE09</strain>
    </source>
</reference>
<dbReference type="GO" id="GO:0006355">
    <property type="term" value="P:regulation of DNA-templated transcription"/>
    <property type="evidence" value="ECO:0007669"/>
    <property type="project" value="InterPro"/>
</dbReference>
<feature type="domain" description="OmpR/PhoB-type" evidence="9">
    <location>
        <begin position="131"/>
        <end position="230"/>
    </location>
</feature>
<dbReference type="AlphaFoldDB" id="A0AAN1WJL9"/>
<proteinExistence type="predicted"/>
<evidence type="ECO:0000256" key="1">
    <source>
        <dbReference type="ARBA" id="ARBA00022553"/>
    </source>
</evidence>
<dbReference type="InterPro" id="IPR001789">
    <property type="entry name" value="Sig_transdc_resp-reg_receiver"/>
</dbReference>
<feature type="domain" description="Response regulatory" evidence="8">
    <location>
        <begin position="8"/>
        <end position="121"/>
    </location>
</feature>
<keyword evidence="1 6" id="KW-0597">Phosphoprotein</keyword>